<dbReference type="EMBL" id="JAVDDT010000007">
    <property type="protein sequence ID" value="MDQ2070458.1"/>
    <property type="molecule type" value="Genomic_DNA"/>
</dbReference>
<gene>
    <name evidence="2" type="ORF">RBH19_11265</name>
</gene>
<name>A0ABU0W8V4_9GAMM</name>
<protein>
    <submittedName>
        <fullName evidence="2">Uncharacterized protein</fullName>
    </submittedName>
</protein>
<comment type="caution">
    <text evidence="2">The sequence shown here is derived from an EMBL/GenBank/DDBJ whole genome shotgun (WGS) entry which is preliminary data.</text>
</comment>
<feature type="chain" id="PRO_5045919990" evidence="1">
    <location>
        <begin position="24"/>
        <end position="229"/>
    </location>
</feature>
<dbReference type="Proteomes" id="UP001239019">
    <property type="component" value="Unassembled WGS sequence"/>
</dbReference>
<evidence type="ECO:0000313" key="2">
    <source>
        <dbReference type="EMBL" id="MDQ2070458.1"/>
    </source>
</evidence>
<proteinExistence type="predicted"/>
<keyword evidence="3" id="KW-1185">Reference proteome</keyword>
<dbReference type="SUPFAM" id="SSF56935">
    <property type="entry name" value="Porins"/>
    <property type="match status" value="1"/>
</dbReference>
<organism evidence="2 3">
    <name type="scientific">Natronospira bacteriovora</name>
    <dbReference type="NCBI Taxonomy" id="3069753"/>
    <lineage>
        <taxon>Bacteria</taxon>
        <taxon>Pseudomonadati</taxon>
        <taxon>Pseudomonadota</taxon>
        <taxon>Gammaproteobacteria</taxon>
        <taxon>Natronospirales</taxon>
        <taxon>Natronospiraceae</taxon>
        <taxon>Natronospira</taxon>
    </lineage>
</organism>
<keyword evidence="1" id="KW-0732">Signal</keyword>
<evidence type="ECO:0000313" key="3">
    <source>
        <dbReference type="Proteomes" id="UP001239019"/>
    </source>
</evidence>
<evidence type="ECO:0000256" key="1">
    <source>
        <dbReference type="SAM" id="SignalP"/>
    </source>
</evidence>
<dbReference type="RefSeq" id="WP_306728958.1">
    <property type="nucleotide sequence ID" value="NZ_JAVDDT010000007.1"/>
</dbReference>
<accession>A0ABU0W8V4</accession>
<feature type="signal peptide" evidence="1">
    <location>
        <begin position="1"/>
        <end position="23"/>
    </location>
</feature>
<reference evidence="2 3" key="1">
    <citation type="submission" date="2023-08" db="EMBL/GenBank/DDBJ databases">
        <title>Whole-genome sequencing of halo(alkali)philic microorganisms from hypersaline lakes.</title>
        <authorList>
            <person name="Sorokin D.Y."/>
            <person name="Abbas B."/>
            <person name="Merkel A.Y."/>
        </authorList>
    </citation>
    <scope>NUCLEOTIDE SEQUENCE [LARGE SCALE GENOMIC DNA]</scope>
    <source>
        <strain evidence="2 3">AB-CW4</strain>
    </source>
</reference>
<sequence>MRKEVILGAAFGAALASPFTANASGGHWLVDDAAIFPPGTLGLELWYEDFGDSTNGFVIEPAYTFNNGLELTGVIESFSFGDGREETYGVELKSLWRDFEAGDDFGIGWVVGTRNDDAGSLDEIFAYIPVTFPLTDGNWLLHLNAGWMQDRSGADNKDGFFYGVGSQYAITPRMELIGEVFTGTGEDLLAQAGVRFSLGDGPGLMDISYARNLDNSDDDWFTIGFAWEF</sequence>